<dbReference type="InterPro" id="IPR000504">
    <property type="entry name" value="RRM_dom"/>
</dbReference>
<keyword evidence="11" id="KW-1185">Reference proteome</keyword>
<comment type="subcellular location">
    <subcellularLocation>
        <location evidence="1">Nucleus</location>
    </subcellularLocation>
</comment>
<dbReference type="GO" id="GO:0006397">
    <property type="term" value="P:mRNA processing"/>
    <property type="evidence" value="ECO:0007669"/>
    <property type="project" value="UniProtKB-KW"/>
</dbReference>
<sequence length="202" mass="22501">MVEDSNGGGAVEEGSVEVITGFVGGLPREISDEEVLEKFKEYEGLSVDVKRFRNTLQSRGYGFVVFRTEEGLKRAIDELHETEVFGREISVERALPKPESTKGKGRRRRRGRRDSGEAAAPEGDQSFLYEQVDTLLKEKAEIAQENARLLGEGRTMAKELEILGETAAAQAKKCKDLEKKLKRSEEKVEALEAELKDLQKGG</sequence>
<dbReference type="AlphaFoldDB" id="A0A5B8MXQ1"/>
<dbReference type="GO" id="GO:0005634">
    <property type="term" value="C:nucleus"/>
    <property type="evidence" value="ECO:0007669"/>
    <property type="project" value="UniProtKB-SubCell"/>
</dbReference>
<dbReference type="GO" id="GO:0003723">
    <property type="term" value="F:RNA binding"/>
    <property type="evidence" value="ECO:0007669"/>
    <property type="project" value="UniProtKB-UniRule"/>
</dbReference>
<feature type="domain" description="RRM" evidence="9">
    <location>
        <begin position="19"/>
        <end position="96"/>
    </location>
</feature>
<evidence type="ECO:0000256" key="1">
    <source>
        <dbReference type="ARBA" id="ARBA00004123"/>
    </source>
</evidence>
<keyword evidence="2" id="KW-0507">mRNA processing</keyword>
<protein>
    <recommendedName>
        <fullName evidence="9">RRM domain-containing protein</fullName>
    </recommendedName>
</protein>
<dbReference type="EMBL" id="CP031048">
    <property type="protein sequence ID" value="QDZ24906.1"/>
    <property type="molecule type" value="Genomic_DNA"/>
</dbReference>
<dbReference type="Gene3D" id="3.30.70.330">
    <property type="match status" value="1"/>
</dbReference>
<proteinExistence type="predicted"/>
<evidence type="ECO:0000256" key="6">
    <source>
        <dbReference type="PROSITE-ProRule" id="PRU00176"/>
    </source>
</evidence>
<dbReference type="Proteomes" id="UP000316726">
    <property type="component" value="Chromosome 15"/>
</dbReference>
<evidence type="ECO:0000313" key="10">
    <source>
        <dbReference type="EMBL" id="QDZ24906.1"/>
    </source>
</evidence>
<evidence type="ECO:0000256" key="3">
    <source>
        <dbReference type="ARBA" id="ARBA00022884"/>
    </source>
</evidence>
<feature type="compositionally biased region" description="Basic residues" evidence="8">
    <location>
        <begin position="103"/>
        <end position="112"/>
    </location>
</feature>
<keyword evidence="4" id="KW-0508">mRNA splicing</keyword>
<evidence type="ECO:0000259" key="9">
    <source>
        <dbReference type="PROSITE" id="PS50102"/>
    </source>
</evidence>
<dbReference type="Pfam" id="PF00076">
    <property type="entry name" value="RRM_1"/>
    <property type="match status" value="1"/>
</dbReference>
<evidence type="ECO:0000256" key="4">
    <source>
        <dbReference type="ARBA" id="ARBA00023187"/>
    </source>
</evidence>
<evidence type="ECO:0000313" key="11">
    <source>
        <dbReference type="Proteomes" id="UP000316726"/>
    </source>
</evidence>
<dbReference type="SUPFAM" id="SSF54928">
    <property type="entry name" value="RNA-binding domain, RBD"/>
    <property type="match status" value="1"/>
</dbReference>
<dbReference type="InterPro" id="IPR012677">
    <property type="entry name" value="Nucleotide-bd_a/b_plait_sf"/>
</dbReference>
<keyword evidence="5" id="KW-0539">Nucleus</keyword>
<organism evidence="10 11">
    <name type="scientific">Chloropicon primus</name>
    <dbReference type="NCBI Taxonomy" id="1764295"/>
    <lineage>
        <taxon>Eukaryota</taxon>
        <taxon>Viridiplantae</taxon>
        <taxon>Chlorophyta</taxon>
        <taxon>Chloropicophyceae</taxon>
        <taxon>Chloropicales</taxon>
        <taxon>Chloropicaceae</taxon>
        <taxon>Chloropicon</taxon>
    </lineage>
</organism>
<dbReference type="GO" id="GO:0008380">
    <property type="term" value="P:RNA splicing"/>
    <property type="evidence" value="ECO:0007669"/>
    <property type="project" value="UniProtKB-KW"/>
</dbReference>
<feature type="region of interest" description="Disordered" evidence="8">
    <location>
        <begin position="90"/>
        <end position="126"/>
    </location>
</feature>
<evidence type="ECO:0000256" key="7">
    <source>
        <dbReference type="SAM" id="Coils"/>
    </source>
</evidence>
<keyword evidence="7" id="KW-0175">Coiled coil</keyword>
<keyword evidence="3 6" id="KW-0694">RNA-binding</keyword>
<dbReference type="PROSITE" id="PS50102">
    <property type="entry name" value="RRM"/>
    <property type="match status" value="1"/>
</dbReference>
<accession>A0A5B8MXQ1</accession>
<dbReference type="InterPro" id="IPR051106">
    <property type="entry name" value="RNA-bind/splicing_reg"/>
</dbReference>
<evidence type="ECO:0000256" key="5">
    <source>
        <dbReference type="ARBA" id="ARBA00023242"/>
    </source>
</evidence>
<reference evidence="10 11" key="1">
    <citation type="submission" date="2018-07" db="EMBL/GenBank/DDBJ databases">
        <title>The complete nuclear genome of the prasinophyte Chloropicon primus (CCMP1205).</title>
        <authorList>
            <person name="Pombert J.-F."/>
            <person name="Otis C."/>
            <person name="Turmel M."/>
            <person name="Lemieux C."/>
        </authorList>
    </citation>
    <scope>NUCLEOTIDE SEQUENCE [LARGE SCALE GENOMIC DNA]</scope>
    <source>
        <strain evidence="10 11">CCMP1205</strain>
    </source>
</reference>
<evidence type="ECO:0000256" key="2">
    <source>
        <dbReference type="ARBA" id="ARBA00022664"/>
    </source>
</evidence>
<dbReference type="InterPro" id="IPR035979">
    <property type="entry name" value="RBD_domain_sf"/>
</dbReference>
<gene>
    <name evidence="10" type="ORF">A3770_15p74240</name>
</gene>
<dbReference type="PANTHER" id="PTHR48028">
    <property type="entry name" value="GLYCINE-RICH RNA-BINDING PROTEIN RZ1A"/>
    <property type="match status" value="1"/>
</dbReference>
<evidence type="ECO:0000256" key="8">
    <source>
        <dbReference type="SAM" id="MobiDB-lite"/>
    </source>
</evidence>
<feature type="compositionally biased region" description="Basic and acidic residues" evidence="8">
    <location>
        <begin position="90"/>
        <end position="102"/>
    </location>
</feature>
<dbReference type="CDD" id="cd00590">
    <property type="entry name" value="RRM_SF"/>
    <property type="match status" value="1"/>
</dbReference>
<dbReference type="SMART" id="SM00360">
    <property type="entry name" value="RRM"/>
    <property type="match status" value="1"/>
</dbReference>
<dbReference type="PANTHER" id="PTHR48028:SF4">
    <property type="entry name" value="SC35-LIKE SPLICING FACTOR"/>
    <property type="match status" value="1"/>
</dbReference>
<dbReference type="STRING" id="1764295.A0A5B8MXQ1"/>
<feature type="coiled-coil region" evidence="7">
    <location>
        <begin position="132"/>
        <end position="201"/>
    </location>
</feature>
<dbReference type="OrthoDB" id="439808at2759"/>
<name>A0A5B8MXQ1_9CHLO</name>